<sequence length="141" mass="16156">MSVVTRAWITQILTGDPLGSECPDAWRTWCRSRAYRPIEAPRTLTVLSRNEQLPSGEELAYLLAIYEHFKPKPTDFERFAADVFKMSEPQVERADVTRPWRDGGHPVVIIARRDLVEILKSRGYDSLNALKLLLQSKYPVA</sequence>
<dbReference type="EMBL" id="VIRS01000011">
    <property type="protein sequence ID" value="TQS43883.1"/>
    <property type="molecule type" value="Genomic_DNA"/>
</dbReference>
<dbReference type="InterPro" id="IPR011856">
    <property type="entry name" value="tRNA_endonuc-like_dom_sf"/>
</dbReference>
<evidence type="ECO:0000313" key="2">
    <source>
        <dbReference type="Proteomes" id="UP000317982"/>
    </source>
</evidence>
<keyword evidence="2" id="KW-1185">Reference proteome</keyword>
<dbReference type="InParanoid" id="A0A545ARI4"/>
<dbReference type="Gene3D" id="3.40.1350.10">
    <property type="match status" value="1"/>
</dbReference>
<dbReference type="Proteomes" id="UP000317982">
    <property type="component" value="Unassembled WGS sequence"/>
</dbReference>
<evidence type="ECO:0000313" key="1">
    <source>
        <dbReference type="EMBL" id="TQS43883.1"/>
    </source>
</evidence>
<gene>
    <name evidence="1" type="ORF">FL583_17865</name>
</gene>
<comment type="caution">
    <text evidence="1">The sequence shown here is derived from an EMBL/GenBank/DDBJ whole genome shotgun (WGS) entry which is preliminary data.</text>
</comment>
<organism evidence="1 2">
    <name type="scientific">Cryptosporangium phraense</name>
    <dbReference type="NCBI Taxonomy" id="2593070"/>
    <lineage>
        <taxon>Bacteria</taxon>
        <taxon>Bacillati</taxon>
        <taxon>Actinomycetota</taxon>
        <taxon>Actinomycetes</taxon>
        <taxon>Cryptosporangiales</taxon>
        <taxon>Cryptosporangiaceae</taxon>
        <taxon>Cryptosporangium</taxon>
    </lineage>
</organism>
<dbReference type="AlphaFoldDB" id="A0A545ARI4"/>
<protein>
    <submittedName>
        <fullName evidence="1">Uncharacterized protein</fullName>
    </submittedName>
</protein>
<dbReference type="OrthoDB" id="3010308at2"/>
<proteinExistence type="predicted"/>
<reference evidence="1 2" key="1">
    <citation type="submission" date="2019-07" db="EMBL/GenBank/DDBJ databases">
        <title>Cryptosporangium phraense sp. nov., isolated from plant litter.</title>
        <authorList>
            <person name="Suriyachadkun C."/>
        </authorList>
    </citation>
    <scope>NUCLEOTIDE SEQUENCE [LARGE SCALE GENOMIC DNA]</scope>
    <source>
        <strain evidence="1 2">A-T 5661</strain>
    </source>
</reference>
<name>A0A545ARI4_9ACTN</name>
<accession>A0A545ARI4</accession>
<dbReference type="GO" id="GO:0003676">
    <property type="term" value="F:nucleic acid binding"/>
    <property type="evidence" value="ECO:0007669"/>
    <property type="project" value="InterPro"/>
</dbReference>